<dbReference type="CDD" id="cd01949">
    <property type="entry name" value="GGDEF"/>
    <property type="match status" value="1"/>
</dbReference>
<dbReference type="KEGG" id="hsd:SD1D_1775"/>
<keyword evidence="1" id="KW-1133">Transmembrane helix</keyword>
<gene>
    <name evidence="5" type="ORF">SD1D_1775</name>
</gene>
<keyword evidence="1" id="KW-0812">Transmembrane</keyword>
<evidence type="ECO:0008006" key="7">
    <source>
        <dbReference type="Google" id="ProtNLM"/>
    </source>
</evidence>
<dbReference type="Gene3D" id="3.30.70.270">
    <property type="match status" value="1"/>
</dbReference>
<reference evidence="6" key="1">
    <citation type="submission" date="2015-09" db="EMBL/GenBank/DDBJ databases">
        <authorList>
            <person name="Wibberg D."/>
        </authorList>
    </citation>
    <scope>NUCLEOTIDE SEQUENCE [LARGE SCALE GENOMIC DNA]</scope>
    <source>
        <strain evidence="6">SD1D</strain>
    </source>
</reference>
<dbReference type="InterPro" id="IPR035965">
    <property type="entry name" value="PAS-like_dom_sf"/>
</dbReference>
<protein>
    <recommendedName>
        <fullName evidence="7">Diguanylate cyclase</fullName>
    </recommendedName>
</protein>
<dbReference type="PANTHER" id="PTHR44757:SF2">
    <property type="entry name" value="BIOFILM ARCHITECTURE MAINTENANCE PROTEIN MBAA"/>
    <property type="match status" value="1"/>
</dbReference>
<name>A0A0K8J717_9FIRM</name>
<feature type="domain" description="PAS" evidence="2">
    <location>
        <begin position="72"/>
        <end position="121"/>
    </location>
</feature>
<proteinExistence type="predicted"/>
<dbReference type="InterPro" id="IPR052155">
    <property type="entry name" value="Biofilm_reg_signaling"/>
</dbReference>
<dbReference type="SMART" id="SM00086">
    <property type="entry name" value="PAC"/>
    <property type="match status" value="2"/>
</dbReference>
<sequence>MKLYNMLQSNPTLLMVSIIIMLCLCILVMFFLILCKFENEKSNTISAIELNKITNSIHAGLVQFIPRDTCTIHYASEGFYNLLGYSEKEAMKKNKYSIMDFVYPKDKDYFITSVYNVEDGSINFEVRLVKKDGTIIYCLINGNHVMAKNGNYTISAVFVDITRQKKMQEMLRMDRERYRVASELSNDVLFEYYVINDEMIFSDKFKELFGRDTIMDNFVRDCYLRRDMVHPDDYGLYLDFCTKLSEGKEYVTTEFRLKHRPNDYIWCQIMGKTIYDEDDLPNRVIGKIVNVDYQKRELDALEYKATRDPLTGVYNKEVTFKKIDRYISGNKNGRHALMLIDFDDFKHINDNYGHLVGDKVLTYVVRRIREVFAEGEIIGRIGGDEFVVFIGYVGDHGDIVGKASILGNALYTTYVDGNCEIQISGSIGIATYPDNGMNYEQLVQCADQALYCVKSQGKNSFMLYGVVT</sequence>
<dbReference type="OrthoDB" id="9804955at2"/>
<dbReference type="Proteomes" id="UP000196053">
    <property type="component" value="Chromosome I"/>
</dbReference>
<dbReference type="NCBIfam" id="TIGR00254">
    <property type="entry name" value="GGDEF"/>
    <property type="match status" value="1"/>
</dbReference>
<evidence type="ECO:0000256" key="1">
    <source>
        <dbReference type="SAM" id="Phobius"/>
    </source>
</evidence>
<feature type="domain" description="PAC" evidence="3">
    <location>
        <begin position="122"/>
        <end position="173"/>
    </location>
</feature>
<organism evidence="5 6">
    <name type="scientific">Herbinix luporum</name>
    <dbReference type="NCBI Taxonomy" id="1679721"/>
    <lineage>
        <taxon>Bacteria</taxon>
        <taxon>Bacillati</taxon>
        <taxon>Bacillota</taxon>
        <taxon>Clostridia</taxon>
        <taxon>Lachnospirales</taxon>
        <taxon>Lachnospiraceae</taxon>
        <taxon>Herbinix</taxon>
    </lineage>
</organism>
<dbReference type="InterPro" id="IPR043128">
    <property type="entry name" value="Rev_trsase/Diguanyl_cyclase"/>
</dbReference>
<dbReference type="RefSeq" id="WP_058258578.1">
    <property type="nucleotide sequence ID" value="NZ_LN879430.1"/>
</dbReference>
<dbReference type="Pfam" id="PF13426">
    <property type="entry name" value="PAS_9"/>
    <property type="match status" value="1"/>
</dbReference>
<dbReference type="InterPro" id="IPR029787">
    <property type="entry name" value="Nucleotide_cyclase"/>
</dbReference>
<dbReference type="NCBIfam" id="TIGR00229">
    <property type="entry name" value="sensory_box"/>
    <property type="match status" value="1"/>
</dbReference>
<accession>A0A0K8J717</accession>
<dbReference type="CDD" id="cd00130">
    <property type="entry name" value="PAS"/>
    <property type="match status" value="2"/>
</dbReference>
<dbReference type="Pfam" id="PF00990">
    <property type="entry name" value="GGDEF"/>
    <property type="match status" value="1"/>
</dbReference>
<keyword evidence="6" id="KW-1185">Reference proteome</keyword>
<dbReference type="Pfam" id="PF08447">
    <property type="entry name" value="PAS_3"/>
    <property type="match status" value="1"/>
</dbReference>
<evidence type="ECO:0000313" key="5">
    <source>
        <dbReference type="EMBL" id="CUH93320.1"/>
    </source>
</evidence>
<dbReference type="SUPFAM" id="SSF55785">
    <property type="entry name" value="PYP-like sensor domain (PAS domain)"/>
    <property type="match status" value="2"/>
</dbReference>
<keyword evidence="1" id="KW-0472">Membrane</keyword>
<dbReference type="InterPro" id="IPR013655">
    <property type="entry name" value="PAS_fold_3"/>
</dbReference>
<dbReference type="InterPro" id="IPR000014">
    <property type="entry name" value="PAS"/>
</dbReference>
<dbReference type="Gene3D" id="3.30.450.20">
    <property type="entry name" value="PAS domain"/>
    <property type="match status" value="2"/>
</dbReference>
<dbReference type="SMART" id="SM00267">
    <property type="entry name" value="GGDEF"/>
    <property type="match status" value="1"/>
</dbReference>
<dbReference type="InterPro" id="IPR001610">
    <property type="entry name" value="PAC"/>
</dbReference>
<feature type="transmembrane region" description="Helical" evidence="1">
    <location>
        <begin position="12"/>
        <end position="34"/>
    </location>
</feature>
<dbReference type="InterPro" id="IPR000160">
    <property type="entry name" value="GGDEF_dom"/>
</dbReference>
<dbReference type="PROSITE" id="PS50112">
    <property type="entry name" value="PAS"/>
    <property type="match status" value="1"/>
</dbReference>
<dbReference type="AlphaFoldDB" id="A0A0K8J717"/>
<evidence type="ECO:0000259" key="2">
    <source>
        <dbReference type="PROSITE" id="PS50112"/>
    </source>
</evidence>
<dbReference type="PANTHER" id="PTHR44757">
    <property type="entry name" value="DIGUANYLATE CYCLASE DGCP"/>
    <property type="match status" value="1"/>
</dbReference>
<dbReference type="InterPro" id="IPR000700">
    <property type="entry name" value="PAS-assoc_C"/>
</dbReference>
<evidence type="ECO:0000313" key="6">
    <source>
        <dbReference type="Proteomes" id="UP000196053"/>
    </source>
</evidence>
<dbReference type="SUPFAM" id="SSF55073">
    <property type="entry name" value="Nucleotide cyclase"/>
    <property type="match status" value="1"/>
</dbReference>
<dbReference type="PROSITE" id="PS50887">
    <property type="entry name" value="GGDEF"/>
    <property type="match status" value="1"/>
</dbReference>
<feature type="domain" description="GGDEF" evidence="4">
    <location>
        <begin position="333"/>
        <end position="466"/>
    </location>
</feature>
<evidence type="ECO:0000259" key="3">
    <source>
        <dbReference type="PROSITE" id="PS50113"/>
    </source>
</evidence>
<dbReference type="PROSITE" id="PS50113">
    <property type="entry name" value="PAC"/>
    <property type="match status" value="1"/>
</dbReference>
<evidence type="ECO:0000259" key="4">
    <source>
        <dbReference type="PROSITE" id="PS50887"/>
    </source>
</evidence>
<dbReference type="EMBL" id="LN879430">
    <property type="protein sequence ID" value="CUH93320.1"/>
    <property type="molecule type" value="Genomic_DNA"/>
</dbReference>